<proteinExistence type="predicted"/>
<dbReference type="PANTHER" id="PTHR10545">
    <property type="entry name" value="DIAMINE N-ACETYLTRANSFERASE"/>
    <property type="match status" value="1"/>
</dbReference>
<comment type="caution">
    <text evidence="4">The sequence shown here is derived from an EMBL/GenBank/DDBJ whole genome shotgun (WGS) entry which is preliminary data.</text>
</comment>
<dbReference type="CDD" id="cd04301">
    <property type="entry name" value="NAT_SF"/>
    <property type="match status" value="1"/>
</dbReference>
<dbReference type="InterPro" id="IPR000182">
    <property type="entry name" value="GNAT_dom"/>
</dbReference>
<dbReference type="AlphaFoldDB" id="A0A841HNI3"/>
<sequence length="152" mass="17513">MIVRPAFVHDVPQLLRLMHGLAEFEGYRDRFAVTEADLIERGFSRGRTPEFHVFVAADETEALAGYALTYLIPFTFDLRPTLVLKEFFVADAHRSSGIGRKLYQAVIDYGRESGVRLLRWQVLPSNEGARRFYRSFGGDVDGDWENWVLEIR</sequence>
<gene>
    <name evidence="4" type="ORF">HNQ60_003574</name>
</gene>
<dbReference type="Proteomes" id="UP000588068">
    <property type="component" value="Unassembled WGS sequence"/>
</dbReference>
<evidence type="ECO:0000256" key="2">
    <source>
        <dbReference type="ARBA" id="ARBA00023315"/>
    </source>
</evidence>
<dbReference type="InterPro" id="IPR051016">
    <property type="entry name" value="Diverse_Substrate_AcTransf"/>
</dbReference>
<dbReference type="GO" id="GO:0008080">
    <property type="term" value="F:N-acetyltransferase activity"/>
    <property type="evidence" value="ECO:0007669"/>
    <property type="project" value="TreeGrafter"/>
</dbReference>
<dbReference type="SUPFAM" id="SSF55729">
    <property type="entry name" value="Acyl-CoA N-acyltransferases (Nat)"/>
    <property type="match status" value="1"/>
</dbReference>
<dbReference type="Pfam" id="PF00583">
    <property type="entry name" value="Acetyltransf_1"/>
    <property type="match status" value="1"/>
</dbReference>
<keyword evidence="2" id="KW-0012">Acyltransferase</keyword>
<dbReference type="RefSeq" id="WP_184334091.1">
    <property type="nucleotide sequence ID" value="NZ_JACHHZ010000004.1"/>
</dbReference>
<protein>
    <submittedName>
        <fullName evidence="4">GNAT superfamily N-acetyltransferase</fullName>
    </submittedName>
</protein>
<organism evidence="4 5">
    <name type="scientific">Povalibacter uvarum</name>
    <dbReference type="NCBI Taxonomy" id="732238"/>
    <lineage>
        <taxon>Bacteria</taxon>
        <taxon>Pseudomonadati</taxon>
        <taxon>Pseudomonadota</taxon>
        <taxon>Gammaproteobacteria</taxon>
        <taxon>Steroidobacterales</taxon>
        <taxon>Steroidobacteraceae</taxon>
        <taxon>Povalibacter</taxon>
    </lineage>
</organism>
<evidence type="ECO:0000313" key="4">
    <source>
        <dbReference type="EMBL" id="MBB6094687.1"/>
    </source>
</evidence>
<name>A0A841HNI3_9GAMM</name>
<evidence type="ECO:0000313" key="5">
    <source>
        <dbReference type="Proteomes" id="UP000588068"/>
    </source>
</evidence>
<keyword evidence="5" id="KW-1185">Reference proteome</keyword>
<reference evidence="4 5" key="1">
    <citation type="submission" date="2020-08" db="EMBL/GenBank/DDBJ databases">
        <title>Genomic Encyclopedia of Type Strains, Phase IV (KMG-IV): sequencing the most valuable type-strain genomes for metagenomic binning, comparative biology and taxonomic classification.</title>
        <authorList>
            <person name="Goeker M."/>
        </authorList>
    </citation>
    <scope>NUCLEOTIDE SEQUENCE [LARGE SCALE GENOMIC DNA]</scope>
    <source>
        <strain evidence="4 5">DSM 26723</strain>
    </source>
</reference>
<dbReference type="Gene3D" id="3.40.630.30">
    <property type="match status" value="1"/>
</dbReference>
<evidence type="ECO:0000259" key="3">
    <source>
        <dbReference type="PROSITE" id="PS51186"/>
    </source>
</evidence>
<feature type="domain" description="N-acetyltransferase" evidence="3">
    <location>
        <begin position="1"/>
        <end position="152"/>
    </location>
</feature>
<keyword evidence="1 4" id="KW-0808">Transferase</keyword>
<dbReference type="EMBL" id="JACHHZ010000004">
    <property type="protein sequence ID" value="MBB6094687.1"/>
    <property type="molecule type" value="Genomic_DNA"/>
</dbReference>
<evidence type="ECO:0000256" key="1">
    <source>
        <dbReference type="ARBA" id="ARBA00022679"/>
    </source>
</evidence>
<dbReference type="PANTHER" id="PTHR10545:SF29">
    <property type="entry name" value="GH14572P-RELATED"/>
    <property type="match status" value="1"/>
</dbReference>
<accession>A0A841HNI3</accession>
<dbReference type="InterPro" id="IPR016181">
    <property type="entry name" value="Acyl_CoA_acyltransferase"/>
</dbReference>
<dbReference type="PROSITE" id="PS51186">
    <property type="entry name" value="GNAT"/>
    <property type="match status" value="1"/>
</dbReference>